<dbReference type="Gene3D" id="3.20.20.80">
    <property type="entry name" value="Glycosidases"/>
    <property type="match status" value="1"/>
</dbReference>
<organism evidence="10 11">
    <name type="scientific">Tothia fuscella</name>
    <dbReference type="NCBI Taxonomy" id="1048955"/>
    <lineage>
        <taxon>Eukaryota</taxon>
        <taxon>Fungi</taxon>
        <taxon>Dikarya</taxon>
        <taxon>Ascomycota</taxon>
        <taxon>Pezizomycotina</taxon>
        <taxon>Dothideomycetes</taxon>
        <taxon>Pleosporomycetidae</taxon>
        <taxon>Venturiales</taxon>
        <taxon>Cylindrosympodiaceae</taxon>
        <taxon>Tothia</taxon>
    </lineage>
</organism>
<name>A0A9P4U057_9PEZI</name>
<dbReference type="EC" id="3.2.1.55" evidence="4"/>
<comment type="catalytic activity">
    <reaction evidence="1">
        <text>Hydrolysis of terminal non-reducing alpha-L-arabinofuranoside residues in alpha-L-arabinosides.</text>
        <dbReference type="EC" id="3.2.1.55"/>
    </reaction>
</comment>
<evidence type="ECO:0000259" key="9">
    <source>
        <dbReference type="SMART" id="SM00813"/>
    </source>
</evidence>
<evidence type="ECO:0000256" key="5">
    <source>
        <dbReference type="ARBA" id="ARBA00022729"/>
    </source>
</evidence>
<keyword evidence="7" id="KW-0325">Glycoprotein</keyword>
<keyword evidence="11" id="KW-1185">Reference proteome</keyword>
<evidence type="ECO:0000256" key="4">
    <source>
        <dbReference type="ARBA" id="ARBA00012670"/>
    </source>
</evidence>
<comment type="caution">
    <text evidence="10">The sequence shown here is derived from an EMBL/GenBank/DDBJ whole genome shotgun (WGS) entry which is preliminary data.</text>
</comment>
<evidence type="ECO:0000256" key="2">
    <source>
        <dbReference type="ARBA" id="ARBA00004834"/>
    </source>
</evidence>
<dbReference type="InterPro" id="IPR010720">
    <property type="entry name" value="Alpha-L-AF_C"/>
</dbReference>
<dbReference type="InterPro" id="IPR013780">
    <property type="entry name" value="Glyco_hydro_b"/>
</dbReference>
<sequence>MSTRWECLALWLAIAFICTAQSSSRRRLGEVSRAEYVDATSADDGEVVLDVSLRNVTMRNATAPYLYGLMFEDINHSGDGGIYAELLTNRAFQGSDVKLGQTPGLDGDVIVQSENPRLPTGPVLTGWQAIGNVRLSLDKLHPLSDSLPTAMQIDIPKNATGEVGFANHGWWGMDVSPQNFTVSFYVLANAPRKKNSSPTDFNISLRSNTTGEIWATTTAKRIDVPTVDYYQINATIVNTKTAPNTNNTFVITMNATQVAGQTFYFSMFSLFPETFKGRKNGLRKEIAQAFYDMKPKFLRFPGGNNLEGISTQTRWKWFKTIGPLKDRPGRPGDWNYYNTDGLGLLEYLQWCEDMEIEPVLAIYAGFSLDVFGQEGTSYPSDQMRTTILKEALDELEYCMGNASTTYGALRAIHGHPEPFSIKFIEIGNEDWFSDTYPERWEILYGGLKKAYPNITYISTTFNEHKNYTIKLPPGTMWDTHHYEEPQYFLRNFNFYDNWQNSTNNTDVGVLLGEYSVYQVNTPSGIINWGSQAPVDKDAHVTYPRMISAIAEGVYALGGERNPSVVKMSSYAPSLQNLNGYQWTPNMIVFDAGNVVLSPSYWQQWLFARYRGKQTLPVTNSKGDFNPLFWAASVEEGEQVVYVKVINAGAATVPLTVNIDSGYSGVNGTILTSNDIDDFNFFGNKTVVVPKPLVGLDADGLGTVNGTFKWDVPRWSITVLQFNTGHLFVQ</sequence>
<dbReference type="AlphaFoldDB" id="A0A9P4U057"/>
<evidence type="ECO:0000256" key="8">
    <source>
        <dbReference type="SAM" id="SignalP"/>
    </source>
</evidence>
<comment type="similarity">
    <text evidence="3">Belongs to the glycosyl hydrolase 51 family.</text>
</comment>
<dbReference type="InterPro" id="IPR017853">
    <property type="entry name" value="GH"/>
</dbReference>
<evidence type="ECO:0000313" key="11">
    <source>
        <dbReference type="Proteomes" id="UP000800235"/>
    </source>
</evidence>
<dbReference type="GO" id="GO:0046556">
    <property type="term" value="F:alpha-L-arabinofuranosidase activity"/>
    <property type="evidence" value="ECO:0007669"/>
    <property type="project" value="UniProtKB-EC"/>
</dbReference>
<dbReference type="InterPro" id="IPR051563">
    <property type="entry name" value="Glycosyl_Hydrolase_51"/>
</dbReference>
<keyword evidence="6 10" id="KW-0378">Hydrolase</keyword>
<dbReference type="Gene3D" id="2.60.40.1180">
    <property type="entry name" value="Golgi alpha-mannosidase II"/>
    <property type="match status" value="1"/>
</dbReference>
<evidence type="ECO:0000256" key="7">
    <source>
        <dbReference type="ARBA" id="ARBA00023180"/>
    </source>
</evidence>
<feature type="domain" description="Alpha-L-arabinofuranosidase C-terminal" evidence="9">
    <location>
        <begin position="540"/>
        <end position="715"/>
    </location>
</feature>
<protein>
    <recommendedName>
        <fullName evidence="4">non-reducing end alpha-L-arabinofuranosidase</fullName>
        <ecNumber evidence="4">3.2.1.55</ecNumber>
    </recommendedName>
</protein>
<evidence type="ECO:0000256" key="6">
    <source>
        <dbReference type="ARBA" id="ARBA00022801"/>
    </source>
</evidence>
<dbReference type="SUPFAM" id="SSF51445">
    <property type="entry name" value="(Trans)glycosidases"/>
    <property type="match status" value="1"/>
</dbReference>
<dbReference type="EMBL" id="MU007031">
    <property type="protein sequence ID" value="KAF2431603.1"/>
    <property type="molecule type" value="Genomic_DNA"/>
</dbReference>
<dbReference type="PANTHER" id="PTHR31776">
    <property type="entry name" value="ALPHA-L-ARABINOFURANOSIDASE 1"/>
    <property type="match status" value="1"/>
</dbReference>
<dbReference type="GO" id="GO:0046373">
    <property type="term" value="P:L-arabinose metabolic process"/>
    <property type="evidence" value="ECO:0007669"/>
    <property type="project" value="InterPro"/>
</dbReference>
<keyword evidence="5 8" id="KW-0732">Signal</keyword>
<dbReference type="InterPro" id="IPR055235">
    <property type="entry name" value="ASD1_cat"/>
</dbReference>
<evidence type="ECO:0000313" key="10">
    <source>
        <dbReference type="EMBL" id="KAF2431603.1"/>
    </source>
</evidence>
<gene>
    <name evidence="10" type="ORF">EJ08DRAFT_182454</name>
</gene>
<dbReference type="Pfam" id="PF06964">
    <property type="entry name" value="Alpha-L-AF_C"/>
    <property type="match status" value="1"/>
</dbReference>
<reference evidence="10" key="1">
    <citation type="journal article" date="2020" name="Stud. Mycol.">
        <title>101 Dothideomycetes genomes: a test case for predicting lifestyles and emergence of pathogens.</title>
        <authorList>
            <person name="Haridas S."/>
            <person name="Albert R."/>
            <person name="Binder M."/>
            <person name="Bloem J."/>
            <person name="Labutti K."/>
            <person name="Salamov A."/>
            <person name="Andreopoulos B."/>
            <person name="Baker S."/>
            <person name="Barry K."/>
            <person name="Bills G."/>
            <person name="Bluhm B."/>
            <person name="Cannon C."/>
            <person name="Castanera R."/>
            <person name="Culley D."/>
            <person name="Daum C."/>
            <person name="Ezra D."/>
            <person name="Gonzalez J."/>
            <person name="Henrissat B."/>
            <person name="Kuo A."/>
            <person name="Liang C."/>
            <person name="Lipzen A."/>
            <person name="Lutzoni F."/>
            <person name="Magnuson J."/>
            <person name="Mondo S."/>
            <person name="Nolan M."/>
            <person name="Ohm R."/>
            <person name="Pangilinan J."/>
            <person name="Park H.-J."/>
            <person name="Ramirez L."/>
            <person name="Alfaro M."/>
            <person name="Sun H."/>
            <person name="Tritt A."/>
            <person name="Yoshinaga Y."/>
            <person name="Zwiers L.-H."/>
            <person name="Turgeon B."/>
            <person name="Goodwin S."/>
            <person name="Spatafora J."/>
            <person name="Crous P."/>
            <person name="Grigoriev I."/>
        </authorList>
    </citation>
    <scope>NUCLEOTIDE SEQUENCE</scope>
    <source>
        <strain evidence="10">CBS 130266</strain>
    </source>
</reference>
<dbReference type="SMART" id="SM00813">
    <property type="entry name" value="Alpha-L-AF_C"/>
    <property type="match status" value="1"/>
</dbReference>
<dbReference type="OrthoDB" id="406864at2759"/>
<dbReference type="Proteomes" id="UP000800235">
    <property type="component" value="Unassembled WGS sequence"/>
</dbReference>
<accession>A0A9P4U057</accession>
<feature type="signal peptide" evidence="8">
    <location>
        <begin position="1"/>
        <end position="20"/>
    </location>
</feature>
<dbReference type="Pfam" id="PF22848">
    <property type="entry name" value="ASD1_dom"/>
    <property type="match status" value="1"/>
</dbReference>
<comment type="pathway">
    <text evidence="2">Glycan metabolism; L-arabinan degradation.</text>
</comment>
<dbReference type="SUPFAM" id="SSF51011">
    <property type="entry name" value="Glycosyl hydrolase domain"/>
    <property type="match status" value="1"/>
</dbReference>
<feature type="chain" id="PRO_5040500024" description="non-reducing end alpha-L-arabinofuranosidase" evidence="8">
    <location>
        <begin position="21"/>
        <end position="729"/>
    </location>
</feature>
<evidence type="ECO:0000256" key="1">
    <source>
        <dbReference type="ARBA" id="ARBA00001462"/>
    </source>
</evidence>
<proteinExistence type="inferred from homology"/>
<evidence type="ECO:0000256" key="3">
    <source>
        <dbReference type="ARBA" id="ARBA00007186"/>
    </source>
</evidence>
<dbReference type="PANTHER" id="PTHR31776:SF0">
    <property type="entry name" value="ALPHA-L-ARABINOFURANOSIDASE 1"/>
    <property type="match status" value="1"/>
</dbReference>